<dbReference type="Proteomes" id="UP000036681">
    <property type="component" value="Unplaced"/>
</dbReference>
<proteinExistence type="predicted"/>
<dbReference type="AlphaFoldDB" id="A0A0M3IFT3"/>
<accession>A0A0M3IFT3</accession>
<sequence length="134" mass="14702">MTIVSLSLERKDRCKSSMAEVTEAIFYDLLSHILACCGGWKYSRLRTREVDLICRGKARKGFCEPHEAWAREYFIGEVNVSKTHQPSNGTLTSAHGSRAVGGMSRKRANIVGIVGPPKALQSSSLVTNTASMDL</sequence>
<protein>
    <submittedName>
        <fullName evidence="2">Uncharacterized protein</fullName>
    </submittedName>
</protein>
<dbReference type="WBParaSite" id="ALUE_0001709801-mRNA-1">
    <property type="protein sequence ID" value="ALUE_0001709801-mRNA-1"/>
    <property type="gene ID" value="ALUE_0001709801"/>
</dbReference>
<keyword evidence="1" id="KW-1185">Reference proteome</keyword>
<reference evidence="2" key="1">
    <citation type="submission" date="2016-05" db="UniProtKB">
        <authorList>
            <consortium name="WormBaseParasite"/>
        </authorList>
    </citation>
    <scope>IDENTIFICATION</scope>
</reference>
<name>A0A0M3IFT3_ASCLU</name>
<evidence type="ECO:0000313" key="2">
    <source>
        <dbReference type="WBParaSite" id="ALUE_0001709801-mRNA-1"/>
    </source>
</evidence>
<evidence type="ECO:0000313" key="1">
    <source>
        <dbReference type="Proteomes" id="UP000036681"/>
    </source>
</evidence>
<organism evidence="1 2">
    <name type="scientific">Ascaris lumbricoides</name>
    <name type="common">Giant roundworm</name>
    <dbReference type="NCBI Taxonomy" id="6252"/>
    <lineage>
        <taxon>Eukaryota</taxon>
        <taxon>Metazoa</taxon>
        <taxon>Ecdysozoa</taxon>
        <taxon>Nematoda</taxon>
        <taxon>Chromadorea</taxon>
        <taxon>Rhabditida</taxon>
        <taxon>Spirurina</taxon>
        <taxon>Ascaridomorpha</taxon>
        <taxon>Ascaridoidea</taxon>
        <taxon>Ascarididae</taxon>
        <taxon>Ascaris</taxon>
    </lineage>
</organism>